<dbReference type="NCBIfam" id="TIGR01509">
    <property type="entry name" value="HAD-SF-IA-v3"/>
    <property type="match status" value="1"/>
</dbReference>
<protein>
    <submittedName>
        <fullName evidence="4">Putative hydrolase of the HAD superfamily</fullName>
    </submittedName>
</protein>
<proteinExistence type="predicted"/>
<dbReference type="InterPro" id="IPR036412">
    <property type="entry name" value="HAD-like_sf"/>
</dbReference>
<dbReference type="NCBIfam" id="TIGR01549">
    <property type="entry name" value="HAD-SF-IA-v1"/>
    <property type="match status" value="1"/>
</dbReference>
<dbReference type="SUPFAM" id="SSF56784">
    <property type="entry name" value="HAD-like"/>
    <property type="match status" value="1"/>
</dbReference>
<dbReference type="GO" id="GO:0016787">
    <property type="term" value="F:hydrolase activity"/>
    <property type="evidence" value="ECO:0007669"/>
    <property type="project" value="UniProtKB-KW"/>
</dbReference>
<organism evidence="4 5">
    <name type="scientific">Auraticoccus monumenti</name>
    <dbReference type="NCBI Taxonomy" id="675864"/>
    <lineage>
        <taxon>Bacteria</taxon>
        <taxon>Bacillati</taxon>
        <taxon>Actinomycetota</taxon>
        <taxon>Actinomycetes</taxon>
        <taxon>Propionibacteriales</taxon>
        <taxon>Propionibacteriaceae</taxon>
        <taxon>Auraticoccus</taxon>
    </lineage>
</organism>
<dbReference type="InterPro" id="IPR006439">
    <property type="entry name" value="HAD-SF_hydro_IA"/>
</dbReference>
<gene>
    <name evidence="4" type="ORF">SAMN04489747_1062</name>
</gene>
<dbReference type="PANTHER" id="PTHR46470:SF4">
    <property type="entry name" value="5-AMINO-6-(5-PHOSPHO-D-RIBITYLAMINO)URACIL PHOSPHATASE YIGB"/>
    <property type="match status" value="1"/>
</dbReference>
<dbReference type="PRINTS" id="PR00413">
    <property type="entry name" value="HADHALOGNASE"/>
</dbReference>
<dbReference type="GO" id="GO:0044281">
    <property type="term" value="P:small molecule metabolic process"/>
    <property type="evidence" value="ECO:0007669"/>
    <property type="project" value="UniProtKB-ARBA"/>
</dbReference>
<dbReference type="AlphaFoldDB" id="A0A1G6V6G0"/>
<dbReference type="SFLD" id="SFLDG01135">
    <property type="entry name" value="C1.5.6:_HAD__Beta-PGM__Phospha"/>
    <property type="match status" value="1"/>
</dbReference>
<evidence type="ECO:0000256" key="2">
    <source>
        <dbReference type="ARBA" id="ARBA00022801"/>
    </source>
</evidence>
<evidence type="ECO:0000256" key="1">
    <source>
        <dbReference type="ARBA" id="ARBA00001946"/>
    </source>
</evidence>
<dbReference type="Proteomes" id="UP000198546">
    <property type="component" value="Chromosome i"/>
</dbReference>
<dbReference type="SFLD" id="SFLDG01129">
    <property type="entry name" value="C1.5:_HAD__Beta-PGM__Phosphata"/>
    <property type="match status" value="1"/>
</dbReference>
<dbReference type="PANTHER" id="PTHR46470">
    <property type="entry name" value="N-ACYLNEURAMINATE-9-PHOSPHATASE"/>
    <property type="match status" value="1"/>
</dbReference>
<sequence length="242" mass="26337">MSAGRPVSTVLLDLDDTLVDQATAAAEAVVAWATTLGVIGEPEELVARWEALSEPHYARWQAREITFAEQRRARVRELARHLDLTEDAAADAAFAGYLERYRAGWRPFDDAVPTLRRLRADGLRLGVLTNGEEDQQQEKLDRTGLTEHVDVLIASSALPFGKPHPLAYSAAVERLGVRPEEVLMVGDSLEKDVRGALAAGLRAVLLDRTGVHAGVDVPRIRTLHELVPSEILGQGTAGCPDL</sequence>
<reference evidence="4 5" key="1">
    <citation type="submission" date="2016-10" db="EMBL/GenBank/DDBJ databases">
        <authorList>
            <person name="de Groot N.N."/>
        </authorList>
    </citation>
    <scope>NUCLEOTIDE SEQUENCE [LARGE SCALE GENOMIC DNA]</scope>
    <source>
        <strain evidence="4 5">MON 2.2</strain>
    </source>
</reference>
<comment type="cofactor">
    <cofactor evidence="1">
        <name>Mg(2+)</name>
        <dbReference type="ChEBI" id="CHEBI:18420"/>
    </cofactor>
</comment>
<dbReference type="STRING" id="675864.SAMN04489747_1062"/>
<dbReference type="RefSeq" id="WP_090591307.1">
    <property type="nucleotide sequence ID" value="NZ_LT629688.1"/>
</dbReference>
<dbReference type="Pfam" id="PF00702">
    <property type="entry name" value="Hydrolase"/>
    <property type="match status" value="1"/>
</dbReference>
<evidence type="ECO:0000313" key="4">
    <source>
        <dbReference type="EMBL" id="SDD49260.1"/>
    </source>
</evidence>
<dbReference type="Gene3D" id="1.20.120.1600">
    <property type="match status" value="1"/>
</dbReference>
<dbReference type="OrthoDB" id="9810501at2"/>
<dbReference type="InterPro" id="IPR051400">
    <property type="entry name" value="HAD-like_hydrolase"/>
</dbReference>
<dbReference type="Gene3D" id="3.40.50.1000">
    <property type="entry name" value="HAD superfamily/HAD-like"/>
    <property type="match status" value="1"/>
</dbReference>
<name>A0A1G6V6G0_9ACTN</name>
<accession>A0A1G6V6G0</accession>
<keyword evidence="2 4" id="KW-0378">Hydrolase</keyword>
<dbReference type="InterPro" id="IPR023214">
    <property type="entry name" value="HAD_sf"/>
</dbReference>
<dbReference type="SFLD" id="SFLDS00003">
    <property type="entry name" value="Haloacid_Dehalogenase"/>
    <property type="match status" value="1"/>
</dbReference>
<keyword evidence="3" id="KW-0460">Magnesium</keyword>
<evidence type="ECO:0000256" key="3">
    <source>
        <dbReference type="ARBA" id="ARBA00022842"/>
    </source>
</evidence>
<evidence type="ECO:0000313" key="5">
    <source>
        <dbReference type="Proteomes" id="UP000198546"/>
    </source>
</evidence>
<dbReference type="EMBL" id="LT629688">
    <property type="protein sequence ID" value="SDD49260.1"/>
    <property type="molecule type" value="Genomic_DNA"/>
</dbReference>
<keyword evidence="5" id="KW-1185">Reference proteome</keyword>